<dbReference type="InterPro" id="IPR051498">
    <property type="entry name" value="Phosducin-like_chap/apop_reg"/>
</dbReference>
<accession>A0AA36JPM7</accession>
<evidence type="ECO:0000256" key="6">
    <source>
        <dbReference type="SAM" id="Phobius"/>
    </source>
</evidence>
<evidence type="ECO:0000256" key="1">
    <source>
        <dbReference type="ARBA" id="ARBA00004141"/>
    </source>
</evidence>
<comment type="similarity">
    <text evidence="2">Belongs to the phosducin family.</text>
</comment>
<name>A0AA36JPM7_9DINO</name>
<dbReference type="Pfam" id="PF02163">
    <property type="entry name" value="Peptidase_M50"/>
    <property type="match status" value="1"/>
</dbReference>
<evidence type="ECO:0000256" key="5">
    <source>
        <dbReference type="ARBA" id="ARBA00023136"/>
    </source>
</evidence>
<dbReference type="InterPro" id="IPR008915">
    <property type="entry name" value="Peptidase_M50"/>
</dbReference>
<dbReference type="PANTHER" id="PTHR45809:SF3">
    <property type="entry name" value="VIRAL IAP-ASSOCIATED FACTOR HOMOLOG"/>
    <property type="match status" value="1"/>
</dbReference>
<dbReference type="GO" id="GO:0006508">
    <property type="term" value="P:proteolysis"/>
    <property type="evidence" value="ECO:0007669"/>
    <property type="project" value="InterPro"/>
</dbReference>
<keyword evidence="5 6" id="KW-0472">Membrane</keyword>
<feature type="transmembrane region" description="Helical" evidence="6">
    <location>
        <begin position="123"/>
        <end position="144"/>
    </location>
</feature>
<feature type="transmembrane region" description="Helical" evidence="6">
    <location>
        <begin position="199"/>
        <end position="220"/>
    </location>
</feature>
<dbReference type="GO" id="GO:0016020">
    <property type="term" value="C:membrane"/>
    <property type="evidence" value="ECO:0007669"/>
    <property type="project" value="UniProtKB-SubCell"/>
</dbReference>
<sequence length="526" mass="57482">MALCPGDTTEWDDIQRKFGNLPPLEKEVPQRDLDQATVEAVEKYDPLARRSLEELHASELEDELDDDLLARYRRRRLASVSQGLERISLPCGSICGVPIRLHAFLPLTASLAALGTCLAGHPWLSVLLAFLAAGPLLLITVLAHELGHVIAARRCGCSADHILLWPLGGLAFIGGSAQPKEQMLISASGPATHLPMMGLWALILLLLHGSVTLSTKGLWIEDNFGSLLCIAMLNTNLVMMLFNLLVPCFPLDCSRILASLLLLRGCDPPTAAKAIVACSMLALVGVVVLSVWSYLTNHASASLNVILAMWLGLQTWRLHQARLQGQLSSDPLFAAVAEAAPPQAAGRFQAFDEGRLPALSVRRAELKARAAAQFGELRQLCRASYVREVTDASAGGQWVLVLLYTDAIQCHPMMRPWAEAARRFPNIKFMKGVASEIIEDFPDHLTPTVIMYKDKECVKQVQGLAEWGGCDMSVDSIERVLAELGVVLASQSEVFCRRLIGAWAEVVETVLEDMQEVCVSRRDSET</sequence>
<dbReference type="InterPro" id="IPR036249">
    <property type="entry name" value="Thioredoxin-like_sf"/>
</dbReference>
<feature type="domain" description="Peptidase M50" evidence="7">
    <location>
        <begin position="136"/>
        <end position="209"/>
    </location>
</feature>
<dbReference type="AlphaFoldDB" id="A0AA36JPM7"/>
<feature type="transmembrane region" description="Helical" evidence="6">
    <location>
        <begin position="275"/>
        <end position="295"/>
    </location>
</feature>
<keyword evidence="4 6" id="KW-1133">Transmembrane helix</keyword>
<keyword evidence="9" id="KW-1185">Reference proteome</keyword>
<organism evidence="8 9">
    <name type="scientific">Effrenium voratum</name>
    <dbReference type="NCBI Taxonomy" id="2562239"/>
    <lineage>
        <taxon>Eukaryota</taxon>
        <taxon>Sar</taxon>
        <taxon>Alveolata</taxon>
        <taxon>Dinophyceae</taxon>
        <taxon>Suessiales</taxon>
        <taxon>Symbiodiniaceae</taxon>
        <taxon>Effrenium</taxon>
    </lineage>
</organism>
<comment type="caution">
    <text evidence="8">The sequence shown here is derived from an EMBL/GenBank/DDBJ whole genome shotgun (WGS) entry which is preliminary data.</text>
</comment>
<dbReference type="Proteomes" id="UP001178507">
    <property type="component" value="Unassembled WGS sequence"/>
</dbReference>
<evidence type="ECO:0000256" key="3">
    <source>
        <dbReference type="ARBA" id="ARBA00022692"/>
    </source>
</evidence>
<evidence type="ECO:0000259" key="7">
    <source>
        <dbReference type="Pfam" id="PF02163"/>
    </source>
</evidence>
<protein>
    <recommendedName>
        <fullName evidence="7">Peptidase M50 domain-containing protein</fullName>
    </recommendedName>
</protein>
<reference evidence="8" key="1">
    <citation type="submission" date="2023-08" db="EMBL/GenBank/DDBJ databases">
        <authorList>
            <person name="Chen Y."/>
            <person name="Shah S."/>
            <person name="Dougan E. K."/>
            <person name="Thang M."/>
            <person name="Chan C."/>
        </authorList>
    </citation>
    <scope>NUCLEOTIDE SEQUENCE</scope>
</reference>
<evidence type="ECO:0000313" key="8">
    <source>
        <dbReference type="EMBL" id="CAJ1409407.1"/>
    </source>
</evidence>
<proteinExistence type="inferred from homology"/>
<dbReference type="GO" id="GO:0005737">
    <property type="term" value="C:cytoplasm"/>
    <property type="evidence" value="ECO:0007669"/>
    <property type="project" value="TreeGrafter"/>
</dbReference>
<keyword evidence="3 6" id="KW-0812">Transmembrane</keyword>
<evidence type="ECO:0000256" key="2">
    <source>
        <dbReference type="ARBA" id="ARBA00009686"/>
    </source>
</evidence>
<feature type="transmembrane region" description="Helical" evidence="6">
    <location>
        <begin position="301"/>
        <end position="318"/>
    </location>
</feature>
<gene>
    <name evidence="8" type="ORF">EVOR1521_LOCUS30511</name>
</gene>
<dbReference type="PANTHER" id="PTHR45809">
    <property type="entry name" value="VIRAL IAP-ASSOCIATED FACTOR HOMOLOG"/>
    <property type="match status" value="1"/>
</dbReference>
<evidence type="ECO:0000256" key="4">
    <source>
        <dbReference type="ARBA" id="ARBA00022989"/>
    </source>
</evidence>
<dbReference type="EMBL" id="CAUJNA010003768">
    <property type="protein sequence ID" value="CAJ1409407.1"/>
    <property type="molecule type" value="Genomic_DNA"/>
</dbReference>
<comment type="subcellular location">
    <subcellularLocation>
        <location evidence="1">Membrane</location>
        <topology evidence="1">Multi-pass membrane protein</topology>
    </subcellularLocation>
</comment>
<dbReference type="GO" id="GO:0006457">
    <property type="term" value="P:protein folding"/>
    <property type="evidence" value="ECO:0007669"/>
    <property type="project" value="TreeGrafter"/>
</dbReference>
<dbReference type="SUPFAM" id="SSF52833">
    <property type="entry name" value="Thioredoxin-like"/>
    <property type="match status" value="1"/>
</dbReference>
<dbReference type="Gene3D" id="3.40.30.10">
    <property type="entry name" value="Glutaredoxin"/>
    <property type="match status" value="1"/>
</dbReference>
<evidence type="ECO:0000313" key="9">
    <source>
        <dbReference type="Proteomes" id="UP001178507"/>
    </source>
</evidence>